<comment type="caution">
    <text evidence="1">The sequence shown here is derived from an EMBL/GenBank/DDBJ whole genome shotgun (WGS) entry which is preliminary data.</text>
</comment>
<keyword evidence="2" id="KW-1185">Reference proteome</keyword>
<evidence type="ECO:0000313" key="2">
    <source>
        <dbReference type="Proteomes" id="UP000317940"/>
    </source>
</evidence>
<reference evidence="1 2" key="1">
    <citation type="submission" date="2019-06" db="EMBL/GenBank/DDBJ databases">
        <title>Sequencing the genomes of 1000 actinobacteria strains.</title>
        <authorList>
            <person name="Klenk H.-P."/>
        </authorList>
    </citation>
    <scope>NUCLEOTIDE SEQUENCE [LARGE SCALE GENOMIC DNA]</scope>
    <source>
        <strain evidence="1 2">DSM 44826</strain>
    </source>
</reference>
<dbReference type="RefSeq" id="WP_170304989.1">
    <property type="nucleotide sequence ID" value="NZ_BAAAMZ010000014.1"/>
</dbReference>
<name>A0A561UM09_9ACTN</name>
<gene>
    <name evidence="1" type="ORF">FHX73_114242</name>
</gene>
<evidence type="ECO:0000313" key="1">
    <source>
        <dbReference type="EMBL" id="TWG00367.1"/>
    </source>
</evidence>
<dbReference type="EMBL" id="VIWT01000001">
    <property type="protein sequence ID" value="TWG00367.1"/>
    <property type="molecule type" value="Genomic_DNA"/>
</dbReference>
<protein>
    <submittedName>
        <fullName evidence="1">Uncharacterized protein</fullName>
    </submittedName>
</protein>
<dbReference type="AlphaFoldDB" id="A0A561UM09"/>
<proteinExistence type="predicted"/>
<accession>A0A561UM09</accession>
<dbReference type="Proteomes" id="UP000317940">
    <property type="component" value="Unassembled WGS sequence"/>
</dbReference>
<sequence>MRTTITTAIRLAESVLLAPGRKQARLNAWTAVCENRRHAADRAAARAELAAVAHR</sequence>
<organism evidence="1 2">
    <name type="scientific">Kitasatospora viridis</name>
    <dbReference type="NCBI Taxonomy" id="281105"/>
    <lineage>
        <taxon>Bacteria</taxon>
        <taxon>Bacillati</taxon>
        <taxon>Actinomycetota</taxon>
        <taxon>Actinomycetes</taxon>
        <taxon>Kitasatosporales</taxon>
        <taxon>Streptomycetaceae</taxon>
        <taxon>Kitasatospora</taxon>
    </lineage>
</organism>